<evidence type="ECO:0000256" key="1">
    <source>
        <dbReference type="SAM" id="Phobius"/>
    </source>
</evidence>
<evidence type="ECO:0000313" key="2">
    <source>
        <dbReference type="EMBL" id="AIH04452.1"/>
    </source>
</evidence>
<keyword evidence="1" id="KW-0472">Membrane</keyword>
<evidence type="ECO:0000313" key="3">
    <source>
        <dbReference type="Proteomes" id="UP000028481"/>
    </source>
</evidence>
<name>A0A075X0C9_9BACT</name>
<dbReference type="KEGG" id="tcm:HL41_06920"/>
<dbReference type="PaxDb" id="289377-HL41_06920"/>
<keyword evidence="1" id="KW-0812">Transmembrane</keyword>
<protein>
    <submittedName>
        <fullName evidence="2">Uncharacterized protein</fullName>
    </submittedName>
</protein>
<keyword evidence="1" id="KW-1133">Transmembrane helix</keyword>
<feature type="transmembrane region" description="Helical" evidence="1">
    <location>
        <begin position="14"/>
        <end position="34"/>
    </location>
</feature>
<keyword evidence="3" id="KW-1185">Reference proteome</keyword>
<proteinExistence type="predicted"/>
<accession>A0A075X0C9</accession>
<sequence length="74" mass="8568">MMIIQEKGQRKHKILYVVILIFLVISMVLQIKVLKEISEIRAQKEEGVIYILNPAIAKDTGVVYIPPCEDRCER</sequence>
<dbReference type="AlphaFoldDB" id="A0A075X0C9"/>
<dbReference type="HOGENOM" id="CLU_2686594_0_0_0"/>
<organism evidence="2 3">
    <name type="scientific">Thermodesulfobacterium commune DSM 2178</name>
    <dbReference type="NCBI Taxonomy" id="289377"/>
    <lineage>
        <taxon>Bacteria</taxon>
        <taxon>Pseudomonadati</taxon>
        <taxon>Thermodesulfobacteriota</taxon>
        <taxon>Thermodesulfobacteria</taxon>
        <taxon>Thermodesulfobacteriales</taxon>
        <taxon>Thermodesulfobacteriaceae</taxon>
        <taxon>Thermodesulfobacterium</taxon>
    </lineage>
</organism>
<dbReference type="Proteomes" id="UP000028481">
    <property type="component" value="Chromosome"/>
</dbReference>
<gene>
    <name evidence="2" type="ORF">HL41_06920</name>
</gene>
<reference evidence="2 3" key="1">
    <citation type="journal article" date="2015" name="Genome Announc.">
        <title>Genome Sequence of a Sulfate-Reducing Thermophilic Bacterium, Thermodesulfobacterium commune DSM 2178T (Phylum Thermodesulfobacteria).</title>
        <authorList>
            <person name="Bhatnagar S."/>
            <person name="Badger J.H."/>
            <person name="Madupu R."/>
            <person name="Khouri H.M."/>
            <person name="O'Connor E.M."/>
            <person name="Robb F.T."/>
            <person name="Ward N.L."/>
            <person name="Eisen J.A."/>
        </authorList>
    </citation>
    <scope>NUCLEOTIDE SEQUENCE [LARGE SCALE GENOMIC DNA]</scope>
    <source>
        <strain evidence="2 3">DSM 2178</strain>
    </source>
</reference>
<dbReference type="EMBL" id="CP008796">
    <property type="protein sequence ID" value="AIH04452.1"/>
    <property type="molecule type" value="Genomic_DNA"/>
</dbReference>